<protein>
    <submittedName>
        <fullName evidence="5">N1221 domain-containing protein</fullName>
    </submittedName>
</protein>
<dbReference type="InterPro" id="IPR040185">
    <property type="entry name" value="Far11/STRP"/>
</dbReference>
<dbReference type="PANTHER" id="PTHR13239">
    <property type="entry name" value="PROTEIN REQUIRED FOR HYPHAL ANASTOMOSIS HAM-2"/>
    <property type="match status" value="1"/>
</dbReference>
<dbReference type="GO" id="GO:0005829">
    <property type="term" value="C:cytosol"/>
    <property type="evidence" value="ECO:0007669"/>
    <property type="project" value="TreeGrafter"/>
</dbReference>
<feature type="region of interest" description="Disordered" evidence="1">
    <location>
        <begin position="28"/>
        <end position="49"/>
    </location>
</feature>
<dbReference type="AlphaFoldDB" id="A0A183UWB6"/>
<dbReference type="Proteomes" id="UP000050794">
    <property type="component" value="Unassembled WGS sequence"/>
</dbReference>
<reference evidence="5" key="1">
    <citation type="submission" date="2016-06" db="UniProtKB">
        <authorList>
            <consortium name="WormBaseParasite"/>
        </authorList>
    </citation>
    <scope>IDENTIFICATION</scope>
</reference>
<keyword evidence="4" id="KW-1185">Reference proteome</keyword>
<dbReference type="GO" id="GO:0007010">
    <property type="term" value="P:cytoskeleton organization"/>
    <property type="evidence" value="ECO:0007669"/>
    <property type="project" value="TreeGrafter"/>
</dbReference>
<feature type="domain" description="Far11/STRP N-terminal" evidence="2">
    <location>
        <begin position="86"/>
        <end position="180"/>
    </location>
</feature>
<evidence type="ECO:0000313" key="3">
    <source>
        <dbReference type="EMBL" id="VDM44107.1"/>
    </source>
</evidence>
<dbReference type="PANTHER" id="PTHR13239:SF4">
    <property type="entry name" value="AT25231P"/>
    <property type="match status" value="1"/>
</dbReference>
<dbReference type="WBParaSite" id="TCNE_0001278601-mRNA-1">
    <property type="protein sequence ID" value="TCNE_0001278601-mRNA-1"/>
    <property type="gene ID" value="TCNE_0001278601"/>
</dbReference>
<dbReference type="InterPro" id="IPR012486">
    <property type="entry name" value="Far11/STRP_N"/>
</dbReference>
<gene>
    <name evidence="3" type="ORF">TCNE_LOCUS12786</name>
</gene>
<accession>A0A183UWB6</accession>
<evidence type="ECO:0000313" key="5">
    <source>
        <dbReference type="WBParaSite" id="TCNE_0001278601-mRNA-1"/>
    </source>
</evidence>
<evidence type="ECO:0000313" key="4">
    <source>
        <dbReference type="Proteomes" id="UP000050794"/>
    </source>
</evidence>
<organism evidence="4 5">
    <name type="scientific">Toxocara canis</name>
    <name type="common">Canine roundworm</name>
    <dbReference type="NCBI Taxonomy" id="6265"/>
    <lineage>
        <taxon>Eukaryota</taxon>
        <taxon>Metazoa</taxon>
        <taxon>Ecdysozoa</taxon>
        <taxon>Nematoda</taxon>
        <taxon>Chromadorea</taxon>
        <taxon>Rhabditida</taxon>
        <taxon>Spirurina</taxon>
        <taxon>Ascaridomorpha</taxon>
        <taxon>Ascaridoidea</taxon>
        <taxon>Toxocaridae</taxon>
        <taxon>Toxocara</taxon>
    </lineage>
</organism>
<feature type="compositionally biased region" description="Acidic residues" evidence="1">
    <location>
        <begin position="38"/>
        <end position="48"/>
    </location>
</feature>
<dbReference type="EMBL" id="UYWY01021424">
    <property type="protein sequence ID" value="VDM44107.1"/>
    <property type="molecule type" value="Genomic_DNA"/>
</dbReference>
<sequence>MPVEGDSFKPNPVVRRVRPVFADDVYGVDEASKRQQQENEEMSNETEMCESALAQRRSAQLPKLKEIANRPRAESTDYSARVEMSDLEFTYTDCDTHAAELAELYTYSEMDDWALNVHAFRNYADSKRIEQIWSSLPDSQQKVIFYDLMERMESVQSDVRLEAARIILYILQGAYLDFVDEESVSIDNGFQASPSREGADTGTGGNEEACLVHGIFNAYKAYEVGVYQVITFFFHTCTFP</sequence>
<dbReference type="Pfam" id="PF07923">
    <property type="entry name" value="N1221"/>
    <property type="match status" value="1"/>
</dbReference>
<evidence type="ECO:0000259" key="2">
    <source>
        <dbReference type="Pfam" id="PF07923"/>
    </source>
</evidence>
<evidence type="ECO:0000256" key="1">
    <source>
        <dbReference type="SAM" id="MobiDB-lite"/>
    </source>
</evidence>
<name>A0A183UWB6_TOXCA</name>
<reference evidence="3 4" key="2">
    <citation type="submission" date="2018-11" db="EMBL/GenBank/DDBJ databases">
        <authorList>
            <consortium name="Pathogen Informatics"/>
        </authorList>
    </citation>
    <scope>NUCLEOTIDE SEQUENCE [LARGE SCALE GENOMIC DNA]</scope>
</reference>
<proteinExistence type="predicted"/>